<protein>
    <submittedName>
        <fullName evidence="9">DUF2156 domain-containing protein</fullName>
    </submittedName>
</protein>
<feature type="transmembrane region" description="Helical" evidence="7">
    <location>
        <begin position="73"/>
        <end position="91"/>
    </location>
</feature>
<dbReference type="Proteomes" id="UP001500928">
    <property type="component" value="Unassembled WGS sequence"/>
</dbReference>
<evidence type="ECO:0000259" key="8">
    <source>
        <dbReference type="Pfam" id="PF09924"/>
    </source>
</evidence>
<keyword evidence="4 7" id="KW-1133">Transmembrane helix</keyword>
<comment type="subcellular location">
    <subcellularLocation>
        <location evidence="1">Cell membrane</location>
        <topology evidence="1">Multi-pass membrane protein</topology>
    </subcellularLocation>
</comment>
<evidence type="ECO:0000256" key="3">
    <source>
        <dbReference type="ARBA" id="ARBA00022692"/>
    </source>
</evidence>
<dbReference type="PANTHER" id="PTHR34697">
    <property type="entry name" value="PHOSPHATIDYLGLYCEROL LYSYLTRANSFERASE"/>
    <property type="match status" value="1"/>
</dbReference>
<dbReference type="RefSeq" id="WP_345411190.1">
    <property type="nucleotide sequence ID" value="NZ_BAABHO010000005.1"/>
</dbReference>
<feature type="transmembrane region" description="Helical" evidence="7">
    <location>
        <begin position="306"/>
        <end position="331"/>
    </location>
</feature>
<feature type="transmembrane region" description="Helical" evidence="7">
    <location>
        <begin position="343"/>
        <end position="369"/>
    </location>
</feature>
<keyword evidence="3 7" id="KW-0812">Transmembrane</keyword>
<dbReference type="PANTHER" id="PTHR34697:SF2">
    <property type="entry name" value="PHOSPHATIDYLGLYCEROL LYSYLTRANSFERASE"/>
    <property type="match status" value="1"/>
</dbReference>
<keyword evidence="2" id="KW-1003">Cell membrane</keyword>
<evidence type="ECO:0000256" key="2">
    <source>
        <dbReference type="ARBA" id="ARBA00022475"/>
    </source>
</evidence>
<evidence type="ECO:0000256" key="6">
    <source>
        <dbReference type="SAM" id="MobiDB-lite"/>
    </source>
</evidence>
<evidence type="ECO:0000313" key="10">
    <source>
        <dbReference type="Proteomes" id="UP001500928"/>
    </source>
</evidence>
<organism evidence="9 10">
    <name type="scientific">Actinomycetospora chlora</name>
    <dbReference type="NCBI Taxonomy" id="663608"/>
    <lineage>
        <taxon>Bacteria</taxon>
        <taxon>Bacillati</taxon>
        <taxon>Actinomycetota</taxon>
        <taxon>Actinomycetes</taxon>
        <taxon>Pseudonocardiales</taxon>
        <taxon>Pseudonocardiaceae</taxon>
        <taxon>Actinomycetospora</taxon>
    </lineage>
</organism>
<dbReference type="Pfam" id="PF09924">
    <property type="entry name" value="LPG_synthase_C"/>
    <property type="match status" value="1"/>
</dbReference>
<feature type="transmembrane region" description="Helical" evidence="7">
    <location>
        <begin position="47"/>
        <end position="66"/>
    </location>
</feature>
<feature type="transmembrane region" description="Helical" evidence="7">
    <location>
        <begin position="103"/>
        <end position="120"/>
    </location>
</feature>
<dbReference type="EMBL" id="BAABHO010000005">
    <property type="protein sequence ID" value="GAA4777967.1"/>
    <property type="molecule type" value="Genomic_DNA"/>
</dbReference>
<dbReference type="InterPro" id="IPR051211">
    <property type="entry name" value="PG_lysyltransferase"/>
</dbReference>
<reference evidence="10" key="1">
    <citation type="journal article" date="2019" name="Int. J. Syst. Evol. Microbiol.">
        <title>The Global Catalogue of Microorganisms (GCM) 10K type strain sequencing project: providing services to taxonomists for standard genome sequencing and annotation.</title>
        <authorList>
            <consortium name="The Broad Institute Genomics Platform"/>
            <consortium name="The Broad Institute Genome Sequencing Center for Infectious Disease"/>
            <person name="Wu L."/>
            <person name="Ma J."/>
        </authorList>
    </citation>
    <scope>NUCLEOTIDE SEQUENCE [LARGE SCALE GENOMIC DNA]</scope>
    <source>
        <strain evidence="10">JCM 17979</strain>
    </source>
</reference>
<keyword evidence="10" id="KW-1185">Reference proteome</keyword>
<feature type="compositionally biased region" description="Pro residues" evidence="6">
    <location>
        <begin position="1"/>
        <end position="10"/>
    </location>
</feature>
<dbReference type="InterPro" id="IPR024320">
    <property type="entry name" value="LPG_synthase_C"/>
</dbReference>
<name>A0ABP9ABM8_9PSEU</name>
<evidence type="ECO:0000256" key="1">
    <source>
        <dbReference type="ARBA" id="ARBA00004651"/>
    </source>
</evidence>
<feature type="transmembrane region" description="Helical" evidence="7">
    <location>
        <begin position="158"/>
        <end position="181"/>
    </location>
</feature>
<feature type="domain" description="Phosphatidylglycerol lysyltransferase C-terminal" evidence="8">
    <location>
        <begin position="393"/>
        <end position="699"/>
    </location>
</feature>
<feature type="transmembrane region" description="Helical" evidence="7">
    <location>
        <begin position="193"/>
        <end position="211"/>
    </location>
</feature>
<feature type="transmembrane region" description="Helical" evidence="7">
    <location>
        <begin position="248"/>
        <end position="270"/>
    </location>
</feature>
<evidence type="ECO:0000256" key="4">
    <source>
        <dbReference type="ARBA" id="ARBA00022989"/>
    </source>
</evidence>
<evidence type="ECO:0000256" key="5">
    <source>
        <dbReference type="ARBA" id="ARBA00023136"/>
    </source>
</evidence>
<evidence type="ECO:0000313" key="9">
    <source>
        <dbReference type="EMBL" id="GAA4777967.1"/>
    </source>
</evidence>
<feature type="compositionally biased region" description="Acidic residues" evidence="6">
    <location>
        <begin position="11"/>
        <end position="21"/>
    </location>
</feature>
<feature type="region of interest" description="Disordered" evidence="6">
    <location>
        <begin position="1"/>
        <end position="25"/>
    </location>
</feature>
<keyword evidence="5 7" id="KW-0472">Membrane</keyword>
<evidence type="ECO:0000256" key="7">
    <source>
        <dbReference type="SAM" id="Phobius"/>
    </source>
</evidence>
<comment type="caution">
    <text evidence="9">The sequence shown here is derived from an EMBL/GenBank/DDBJ whole genome shotgun (WGS) entry which is preliminary data.</text>
</comment>
<feature type="transmembrane region" description="Helical" evidence="7">
    <location>
        <begin position="282"/>
        <end position="299"/>
    </location>
</feature>
<proteinExistence type="predicted"/>
<accession>A0ABP9ABM8</accession>
<sequence>MTATAPPEPTDPVEQDPDGIAEGEGAPDRRLQVVRERAAGIARWRPVTTVTALLLLVTGIATGAFWSPLADRAWGSWVATGVPALAAGHWWTPLTAPLTGTHPVAAVLGLVLAVAGVGWAEGRLGSVRTAAVLVAAQVAALLAAVGLVALLAATGWAWAVALAGALTGGVTTGVLAVLAVGSATLAAPWRLRLRLVLVGVVAVGLLFLGHLADVAHVLALAVALPLGRRIAGTGGTPAGRPGRREFRLVAAAGLVVIAVIRVLTLVVPVVGPLGDTASDSTATETIVSVVISLLLAEGLRRGRRIAWVAGLVLGAFYLLLAVVVVAVVVYAQLTDQMDQVELVGLAVFVPNAVLWSGLLVWLVAGRHAFAVPSRRRLRRRGAAAASGPDAAREALHRFGGSTISWMTTWPENRYLVHGAEGVRDDQGGVTAYRVHAGVAVALGDPIVAPDQRTAALEEFRALAERSGWVPCLFSTTEALADAARADGWRALQVAEDTLVDLEGLEFKGKPWQNVRSAFNRAGKAGIEHRMVHLGEEPRAIVAQVRAISEEWVGDKGLPEMGFTLGGVEEALDPEVRTGLAVDTEGTVHGVTSWLPVYGPDDVVVGWTLDVMRRRQEGFRAVVEYLIASAALTFQAEGARFLSLSGAPLARAGDEVEGEHVLDRVLDRMGELMEPYYGFRSLHTFKAKFQPRYSPMFLVYRDEADLPRVGVGIGRAYLPDARVRDLVALVRG</sequence>
<gene>
    <name evidence="9" type="ORF">GCM10023200_08580</name>
</gene>
<feature type="transmembrane region" description="Helical" evidence="7">
    <location>
        <begin position="132"/>
        <end position="152"/>
    </location>
</feature>